<sequence length="225" mass="25500">MLDLSLSQTDLQALDALAASLKDTVACIESKTGTRTLWREQAWKDSEQHRLQAQVTIAAVINSRKLRNAAVFRRNIKLIYQGPRQSEFDSKDTTSRKGVIQRRCHKIQQLSPDGIVSWAIAYPPSTWGPCFMSNDIFDCLVEDIEPRDRKEWPEVVPGTLSKLTNGEMKGCRGLEELIHGLDCPPRQDEDTMGSHEIEVRPAQAVAQDPNDMNRGEKCRCRWLPL</sequence>
<evidence type="ECO:0000313" key="2">
    <source>
        <dbReference type="Proteomes" id="UP000054481"/>
    </source>
</evidence>
<dbReference type="EMBL" id="KQ030808">
    <property type="protein sequence ID" value="KJZ68820.1"/>
    <property type="molecule type" value="Genomic_DNA"/>
</dbReference>
<organism evidence="1 2">
    <name type="scientific">Hirsutella minnesotensis 3608</name>
    <dbReference type="NCBI Taxonomy" id="1043627"/>
    <lineage>
        <taxon>Eukaryota</taxon>
        <taxon>Fungi</taxon>
        <taxon>Dikarya</taxon>
        <taxon>Ascomycota</taxon>
        <taxon>Pezizomycotina</taxon>
        <taxon>Sordariomycetes</taxon>
        <taxon>Hypocreomycetidae</taxon>
        <taxon>Hypocreales</taxon>
        <taxon>Ophiocordycipitaceae</taxon>
        <taxon>Hirsutella</taxon>
    </lineage>
</organism>
<dbReference type="OrthoDB" id="5422777at2759"/>
<reference evidence="1 2" key="1">
    <citation type="journal article" date="2014" name="Genome Biol. Evol.">
        <title>Comparative genomics and transcriptomics analyses reveal divergent lifestyle features of nematode endoparasitic fungus Hirsutella minnesotensis.</title>
        <authorList>
            <person name="Lai Y."/>
            <person name="Liu K."/>
            <person name="Zhang X."/>
            <person name="Zhang X."/>
            <person name="Li K."/>
            <person name="Wang N."/>
            <person name="Shu C."/>
            <person name="Wu Y."/>
            <person name="Wang C."/>
            <person name="Bushley K.E."/>
            <person name="Xiang M."/>
            <person name="Liu X."/>
        </authorList>
    </citation>
    <scope>NUCLEOTIDE SEQUENCE [LARGE SCALE GENOMIC DNA]</scope>
    <source>
        <strain evidence="1 2">3608</strain>
    </source>
</reference>
<dbReference type="AlphaFoldDB" id="A0A0F7ZIR4"/>
<keyword evidence="2" id="KW-1185">Reference proteome</keyword>
<accession>A0A0F7ZIR4</accession>
<name>A0A0F7ZIR4_9HYPO</name>
<dbReference type="Proteomes" id="UP000054481">
    <property type="component" value="Unassembled WGS sequence"/>
</dbReference>
<evidence type="ECO:0000313" key="1">
    <source>
        <dbReference type="EMBL" id="KJZ68820.1"/>
    </source>
</evidence>
<proteinExistence type="predicted"/>
<gene>
    <name evidence="1" type="ORF">HIM_11794</name>
</gene>
<protein>
    <submittedName>
        <fullName evidence="1">Uncharacterized protein</fullName>
    </submittedName>
</protein>